<dbReference type="EMBL" id="LR797252">
    <property type="protein sequence ID" value="CAB4196516.1"/>
    <property type="molecule type" value="Genomic_DNA"/>
</dbReference>
<name>A0A6J5RQG6_9CAUD</name>
<accession>A0A6J5RQG6</accession>
<evidence type="ECO:0000313" key="1">
    <source>
        <dbReference type="EMBL" id="CAB4196516.1"/>
    </source>
</evidence>
<sequence>MKTNLPDRSNTFPIRVRCSKCGAIPNLNEMSDRASCSYKDIKNYMYFFTYMVSAKKGTHSKIRLYGKSVSVAFHRTHEGKIIGKYLHAIPSVQKFTTCKCGLAYQQIWAVEYHDSLKIVPTHRRCRLRY</sequence>
<proteinExistence type="predicted"/>
<protein>
    <submittedName>
        <fullName evidence="1">Uncharacterized protein</fullName>
    </submittedName>
</protein>
<gene>
    <name evidence="1" type="ORF">UFOVP1290_36</name>
</gene>
<organism evidence="1">
    <name type="scientific">uncultured Caudovirales phage</name>
    <dbReference type="NCBI Taxonomy" id="2100421"/>
    <lineage>
        <taxon>Viruses</taxon>
        <taxon>Duplodnaviria</taxon>
        <taxon>Heunggongvirae</taxon>
        <taxon>Uroviricota</taxon>
        <taxon>Caudoviricetes</taxon>
        <taxon>Peduoviridae</taxon>
        <taxon>Maltschvirus</taxon>
        <taxon>Maltschvirus maltsch</taxon>
    </lineage>
</organism>
<reference evidence="1" key="1">
    <citation type="submission" date="2020-05" db="EMBL/GenBank/DDBJ databases">
        <authorList>
            <person name="Chiriac C."/>
            <person name="Salcher M."/>
            <person name="Ghai R."/>
            <person name="Kavagutti S V."/>
        </authorList>
    </citation>
    <scope>NUCLEOTIDE SEQUENCE</scope>
</reference>